<name>A0A4P9ZWV5_9FUNG</name>
<dbReference type="AlphaFoldDB" id="A0A4P9ZWV5"/>
<gene>
    <name evidence="3" type="ORF">BJ085DRAFT_30119</name>
</gene>
<organism evidence="3 4">
    <name type="scientific">Dimargaris cristalligena</name>
    <dbReference type="NCBI Taxonomy" id="215637"/>
    <lineage>
        <taxon>Eukaryota</taxon>
        <taxon>Fungi</taxon>
        <taxon>Fungi incertae sedis</taxon>
        <taxon>Zoopagomycota</taxon>
        <taxon>Kickxellomycotina</taxon>
        <taxon>Dimargaritomycetes</taxon>
        <taxon>Dimargaritales</taxon>
        <taxon>Dimargaritaceae</taxon>
        <taxon>Dimargaris</taxon>
    </lineage>
</organism>
<feature type="region of interest" description="Disordered" evidence="1">
    <location>
        <begin position="215"/>
        <end position="286"/>
    </location>
</feature>
<dbReference type="Proteomes" id="UP000268162">
    <property type="component" value="Unassembled WGS sequence"/>
</dbReference>
<feature type="signal peptide" evidence="2">
    <location>
        <begin position="1"/>
        <end position="23"/>
    </location>
</feature>
<feature type="compositionally biased region" description="Polar residues" evidence="1">
    <location>
        <begin position="220"/>
        <end position="231"/>
    </location>
</feature>
<feature type="chain" id="PRO_5020988838" evidence="2">
    <location>
        <begin position="24"/>
        <end position="504"/>
    </location>
</feature>
<proteinExistence type="predicted"/>
<sequence>MVYIRFAIIGLLGCMGLPHCIIATPFPTQGSGHPSSSGSGGGYPTGQTLALPPWEAGTSGTIGTFNDEPVVDINFDEFFNFMDEPSPLSSVSQMDSVYDGGDDRTLIDNSPPPFTSSSTGPPTNFPFNTQKHPTNTNTEAGWTNVAAGLAVNNKRPSVDGRATFPTIQPRRTISHSLLPTKATPPPVRNPPDQSMEALLYRTLAAYHGAQLRADLDKQDSAPSNAAESDGQQPLLPDPLPPKNNKRVRLSLPPTTTPAQRLLQPSPPGSQSTPSINIPHSTSPDVLNSPYITPNPLLPFIRVRWTNDVFIFDQVTFYAGLREAFLKPFDLEAYFNAATHSTNPAPRSEVETLTVFKTLDVFENRLAIQMGTMARIAMQLSSQALQSTIQEVFPTQVKTDLLPTEVRRRQAMYKVLEDPTQSVYLVYWDPSRLEFGFAFIYHPSEGSQDFGRFKDQLQTQYTLVEVGHMGLGLYLPKLFENRATEVLKKNTEFLRGILKYKAPAS</sequence>
<evidence type="ECO:0000313" key="3">
    <source>
        <dbReference type="EMBL" id="RKP37828.1"/>
    </source>
</evidence>
<accession>A0A4P9ZWV5</accession>
<evidence type="ECO:0000256" key="1">
    <source>
        <dbReference type="SAM" id="MobiDB-lite"/>
    </source>
</evidence>
<feature type="compositionally biased region" description="Polar residues" evidence="1">
    <location>
        <begin position="275"/>
        <end position="286"/>
    </location>
</feature>
<evidence type="ECO:0000313" key="4">
    <source>
        <dbReference type="Proteomes" id="UP000268162"/>
    </source>
</evidence>
<feature type="compositionally biased region" description="Polar residues" evidence="1">
    <location>
        <begin position="168"/>
        <end position="177"/>
    </location>
</feature>
<feature type="region of interest" description="Disordered" evidence="1">
    <location>
        <begin position="29"/>
        <end position="48"/>
    </location>
</feature>
<reference evidence="4" key="1">
    <citation type="journal article" date="2018" name="Nat. Microbiol.">
        <title>Leveraging single-cell genomics to expand the fungal tree of life.</title>
        <authorList>
            <person name="Ahrendt S.R."/>
            <person name="Quandt C.A."/>
            <person name="Ciobanu D."/>
            <person name="Clum A."/>
            <person name="Salamov A."/>
            <person name="Andreopoulos B."/>
            <person name="Cheng J.F."/>
            <person name="Woyke T."/>
            <person name="Pelin A."/>
            <person name="Henrissat B."/>
            <person name="Reynolds N.K."/>
            <person name="Benny G.L."/>
            <person name="Smith M.E."/>
            <person name="James T.Y."/>
            <person name="Grigoriev I.V."/>
        </authorList>
    </citation>
    <scope>NUCLEOTIDE SEQUENCE [LARGE SCALE GENOMIC DNA]</scope>
    <source>
        <strain evidence="4">RSA 468</strain>
    </source>
</reference>
<evidence type="ECO:0000256" key="2">
    <source>
        <dbReference type="SAM" id="SignalP"/>
    </source>
</evidence>
<keyword evidence="2" id="KW-0732">Signal</keyword>
<protein>
    <submittedName>
        <fullName evidence="3">Uncharacterized protein</fullName>
    </submittedName>
</protein>
<keyword evidence="4" id="KW-1185">Reference proteome</keyword>
<dbReference type="EMBL" id="ML002441">
    <property type="protein sequence ID" value="RKP37828.1"/>
    <property type="molecule type" value="Genomic_DNA"/>
</dbReference>
<feature type="region of interest" description="Disordered" evidence="1">
    <location>
        <begin position="168"/>
        <end position="193"/>
    </location>
</feature>